<accession>A0ABW2L2K2</accession>
<dbReference type="Proteomes" id="UP001596472">
    <property type="component" value="Unassembled WGS sequence"/>
</dbReference>
<dbReference type="SUPFAM" id="SSF52266">
    <property type="entry name" value="SGNH hydrolase"/>
    <property type="match status" value="1"/>
</dbReference>
<feature type="chain" id="PRO_5045299681" evidence="1">
    <location>
        <begin position="22"/>
        <end position="485"/>
    </location>
</feature>
<keyword evidence="2" id="KW-0378">Hydrolase</keyword>
<keyword evidence="3" id="KW-1185">Reference proteome</keyword>
<dbReference type="InterPro" id="IPR036514">
    <property type="entry name" value="SGNH_hydro_sf"/>
</dbReference>
<gene>
    <name evidence="2" type="ORF">ACFQY0_05220</name>
</gene>
<dbReference type="PROSITE" id="PS51257">
    <property type="entry name" value="PROKAR_LIPOPROTEIN"/>
    <property type="match status" value="1"/>
</dbReference>
<evidence type="ECO:0000256" key="1">
    <source>
        <dbReference type="SAM" id="SignalP"/>
    </source>
</evidence>
<proteinExistence type="predicted"/>
<name>A0ABW2L2K2_9BACT</name>
<comment type="caution">
    <text evidence="2">The sequence shown here is derived from an EMBL/GenBank/DDBJ whole genome shotgun (WGS) entry which is preliminary data.</text>
</comment>
<organism evidence="2 3">
    <name type="scientific">Haloferula chungangensis</name>
    <dbReference type="NCBI Taxonomy" id="1048331"/>
    <lineage>
        <taxon>Bacteria</taxon>
        <taxon>Pseudomonadati</taxon>
        <taxon>Verrucomicrobiota</taxon>
        <taxon>Verrucomicrobiia</taxon>
        <taxon>Verrucomicrobiales</taxon>
        <taxon>Verrucomicrobiaceae</taxon>
        <taxon>Haloferula</taxon>
    </lineage>
</organism>
<keyword evidence="1" id="KW-0732">Signal</keyword>
<feature type="signal peptide" evidence="1">
    <location>
        <begin position="1"/>
        <end position="21"/>
    </location>
</feature>
<dbReference type="InterPro" id="IPR001087">
    <property type="entry name" value="GDSL"/>
</dbReference>
<evidence type="ECO:0000313" key="3">
    <source>
        <dbReference type="Proteomes" id="UP001596472"/>
    </source>
</evidence>
<dbReference type="Pfam" id="PF00657">
    <property type="entry name" value="Lipase_GDSL"/>
    <property type="match status" value="1"/>
</dbReference>
<dbReference type="GO" id="GO:0016787">
    <property type="term" value="F:hydrolase activity"/>
    <property type="evidence" value="ECO:0007669"/>
    <property type="project" value="UniProtKB-KW"/>
</dbReference>
<dbReference type="RefSeq" id="WP_379709942.1">
    <property type="nucleotide sequence ID" value="NZ_JBHTBS010000002.1"/>
</dbReference>
<reference evidence="3" key="1">
    <citation type="journal article" date="2019" name="Int. J. Syst. Evol. Microbiol.">
        <title>The Global Catalogue of Microorganisms (GCM) 10K type strain sequencing project: providing services to taxonomists for standard genome sequencing and annotation.</title>
        <authorList>
            <consortium name="The Broad Institute Genomics Platform"/>
            <consortium name="The Broad Institute Genome Sequencing Center for Infectious Disease"/>
            <person name="Wu L."/>
            <person name="Ma J."/>
        </authorList>
    </citation>
    <scope>NUCLEOTIDE SEQUENCE [LARGE SCALE GENOMIC DNA]</scope>
    <source>
        <strain evidence="3">CGMCC 4.1467</strain>
    </source>
</reference>
<dbReference type="EMBL" id="JBHTBS010000002">
    <property type="protein sequence ID" value="MFC7336571.1"/>
    <property type="molecule type" value="Genomic_DNA"/>
</dbReference>
<sequence length="485" mass="52662">MKHPYHSSLAALAISCLSCPAAEQIVTLGDSLTFAYEAEFGFQYTVPLLGTTYGDGFGPDVRNWIEILNDPAYRNQHFDIGVRDTYTIPGIPYVSSDETFLFRHEYNWAIPGQTVSQMRRFITGTAGFIDLLAENPDFESLVTAIEFTDFDASQYALIDFEKQIQDTAERLTFFIGGNDVRGIYGTVYNGGTAGTFVDEFMADSIAVLDRVQELNPDIQVVIVNVPHIGITPEIKGKYPTEPVKTARVTAVLDELNARLSELAAERGFGYADIYSRTLSLLGPADLCIHGIGFENTGSSTGELDKVWLNGPLSANFHPNTNAHAIIANAVIEAFNDAYDTGIAPLTASEILGGLHSKTPTEIDMPFAEWMTCFGLGGLSENDDSDQDGITAGVEFGLGLDPTLQDSHKLQFTLVEQPDNSRAIELAYPVRLPSSTQVSVRPATSTDLSGFTPSATVPTIDPDGLSRAVLPVTPGEQGFIRIQSDF</sequence>
<dbReference type="Gene3D" id="3.40.50.1110">
    <property type="entry name" value="SGNH hydrolase"/>
    <property type="match status" value="1"/>
</dbReference>
<evidence type="ECO:0000313" key="2">
    <source>
        <dbReference type="EMBL" id="MFC7336571.1"/>
    </source>
</evidence>
<protein>
    <submittedName>
        <fullName evidence="2">SGNH/GDSL hydrolase family protein</fullName>
    </submittedName>
</protein>